<proteinExistence type="predicted"/>
<reference evidence="2" key="1">
    <citation type="journal article" date="2023" name="Mol. Biol. Evol.">
        <title>Third-Generation Sequencing Reveals the Adaptive Role of the Epigenome in Three Deep-Sea Polychaetes.</title>
        <authorList>
            <person name="Perez M."/>
            <person name="Aroh O."/>
            <person name="Sun Y."/>
            <person name="Lan Y."/>
            <person name="Juniper S.K."/>
            <person name="Young C.R."/>
            <person name="Angers B."/>
            <person name="Qian P.Y."/>
        </authorList>
    </citation>
    <scope>NUCLEOTIDE SEQUENCE</scope>
    <source>
        <strain evidence="2">P08H-3</strain>
    </source>
</reference>
<organism evidence="2 3">
    <name type="scientific">Paralvinella palmiformis</name>
    <dbReference type="NCBI Taxonomy" id="53620"/>
    <lineage>
        <taxon>Eukaryota</taxon>
        <taxon>Metazoa</taxon>
        <taxon>Spiralia</taxon>
        <taxon>Lophotrochozoa</taxon>
        <taxon>Annelida</taxon>
        <taxon>Polychaeta</taxon>
        <taxon>Sedentaria</taxon>
        <taxon>Canalipalpata</taxon>
        <taxon>Terebellida</taxon>
        <taxon>Terebelliformia</taxon>
        <taxon>Alvinellidae</taxon>
        <taxon>Paralvinella</taxon>
    </lineage>
</organism>
<dbReference type="Proteomes" id="UP001208570">
    <property type="component" value="Unassembled WGS sequence"/>
</dbReference>
<evidence type="ECO:0000256" key="1">
    <source>
        <dbReference type="SAM" id="MobiDB-lite"/>
    </source>
</evidence>
<keyword evidence="3" id="KW-1185">Reference proteome</keyword>
<dbReference type="EMBL" id="JAODUP010000032">
    <property type="protein sequence ID" value="KAK2167127.1"/>
    <property type="molecule type" value="Genomic_DNA"/>
</dbReference>
<sequence>MCLYMVPDDSPKCIMCGDPIVRTWNGVYTMIRNTGKYLMARFDDGSRNPCKFQIRCVVSDDYKGDNDLAPLYVDWCGIGIHQHSSKKPDESNGPQTPNSKFFRRYMFGQRLDYFGVSGTGIKPWLAKTNQKLDPLYFPRTDENLTQLPWAKKGKMKVPYPACHSTNQATYATYIDSAEKAIKFRSYCCGWAVDFWPDGRNTCVNIYADMNNNFIKNTAADSMEGLCGGEINGSKRGDWSTCGMPRQQLNDNEDASMAAMEQSCHEGDHDSSGYPGGTRLDKIGS</sequence>
<gene>
    <name evidence="2" type="ORF">LSH36_32g22031</name>
</gene>
<evidence type="ECO:0000313" key="3">
    <source>
        <dbReference type="Proteomes" id="UP001208570"/>
    </source>
</evidence>
<accession>A0AAD9K9E5</accession>
<protein>
    <submittedName>
        <fullName evidence="2">Uncharacterized protein</fullName>
    </submittedName>
</protein>
<name>A0AAD9K9E5_9ANNE</name>
<dbReference type="AlphaFoldDB" id="A0AAD9K9E5"/>
<evidence type="ECO:0000313" key="2">
    <source>
        <dbReference type="EMBL" id="KAK2167127.1"/>
    </source>
</evidence>
<feature type="region of interest" description="Disordered" evidence="1">
    <location>
        <begin position="254"/>
        <end position="284"/>
    </location>
</feature>
<comment type="caution">
    <text evidence="2">The sequence shown here is derived from an EMBL/GenBank/DDBJ whole genome shotgun (WGS) entry which is preliminary data.</text>
</comment>